<dbReference type="EMBL" id="JARIHO010000080">
    <property type="protein sequence ID" value="KAJ7310029.1"/>
    <property type="molecule type" value="Genomic_DNA"/>
</dbReference>
<dbReference type="Proteomes" id="UP001218218">
    <property type="component" value="Unassembled WGS sequence"/>
</dbReference>
<sequence length="359" mass="39966">MSLAHYRRPIRPTVSKMRNFPGRKADGGLVGNWPRDVQILRISGFDARRLRNSDLIDHPRSTNFYLDIHGYYPTHGYQAFFYPLTFRTTDSQYTRRDTRLRGFLHYHIPIPSRPLSGGLRFRCTPSLKAFSTGTDLLTPSGLPWTIPLANLVQRLGLPVTQSLLRDNLVSFADIIACNATFRSKPHPTLPVVHAVGQPWLLDLSAPSVALIPGPNSLLRCDVYPAVASYGAALVCFEYTDNPASPHELAIRVLELRSNISFHPRFAHLPPLAPGALLPWPNGSPAKNRPWTWNYDTRSAEMAAALYALVHGPAPVPLPVPPAASAADRDPHPSLSFRQRVKFERWFYGGLPSGEEVEGS</sequence>
<name>A0AAD6Z7K1_9AGAR</name>
<accession>A0AAD6Z7K1</accession>
<evidence type="ECO:0000313" key="1">
    <source>
        <dbReference type="EMBL" id="KAJ7310029.1"/>
    </source>
</evidence>
<comment type="caution">
    <text evidence="1">The sequence shown here is derived from an EMBL/GenBank/DDBJ whole genome shotgun (WGS) entry which is preliminary data.</text>
</comment>
<keyword evidence="2" id="KW-1185">Reference proteome</keyword>
<dbReference type="AlphaFoldDB" id="A0AAD6Z7K1"/>
<gene>
    <name evidence="1" type="ORF">DFH08DRAFT_899178</name>
</gene>
<evidence type="ECO:0000313" key="2">
    <source>
        <dbReference type="Proteomes" id="UP001218218"/>
    </source>
</evidence>
<protein>
    <submittedName>
        <fullName evidence="1">Uncharacterized protein</fullName>
    </submittedName>
</protein>
<proteinExistence type="predicted"/>
<reference evidence="1" key="1">
    <citation type="submission" date="2023-03" db="EMBL/GenBank/DDBJ databases">
        <title>Massive genome expansion in bonnet fungi (Mycena s.s.) driven by repeated elements and novel gene families across ecological guilds.</title>
        <authorList>
            <consortium name="Lawrence Berkeley National Laboratory"/>
            <person name="Harder C.B."/>
            <person name="Miyauchi S."/>
            <person name="Viragh M."/>
            <person name="Kuo A."/>
            <person name="Thoen E."/>
            <person name="Andreopoulos B."/>
            <person name="Lu D."/>
            <person name="Skrede I."/>
            <person name="Drula E."/>
            <person name="Henrissat B."/>
            <person name="Morin E."/>
            <person name="Kohler A."/>
            <person name="Barry K."/>
            <person name="LaButti K."/>
            <person name="Morin E."/>
            <person name="Salamov A."/>
            <person name="Lipzen A."/>
            <person name="Mereny Z."/>
            <person name="Hegedus B."/>
            <person name="Baldrian P."/>
            <person name="Stursova M."/>
            <person name="Weitz H."/>
            <person name="Taylor A."/>
            <person name="Grigoriev I.V."/>
            <person name="Nagy L.G."/>
            <person name="Martin F."/>
            <person name="Kauserud H."/>
        </authorList>
    </citation>
    <scope>NUCLEOTIDE SEQUENCE</scope>
    <source>
        <strain evidence="1">CBHHK002</strain>
    </source>
</reference>
<organism evidence="1 2">
    <name type="scientific">Mycena albidolilacea</name>
    <dbReference type="NCBI Taxonomy" id="1033008"/>
    <lineage>
        <taxon>Eukaryota</taxon>
        <taxon>Fungi</taxon>
        <taxon>Dikarya</taxon>
        <taxon>Basidiomycota</taxon>
        <taxon>Agaricomycotina</taxon>
        <taxon>Agaricomycetes</taxon>
        <taxon>Agaricomycetidae</taxon>
        <taxon>Agaricales</taxon>
        <taxon>Marasmiineae</taxon>
        <taxon>Mycenaceae</taxon>
        <taxon>Mycena</taxon>
    </lineage>
</organism>